<dbReference type="Gene3D" id="2.60.40.4070">
    <property type="match status" value="1"/>
</dbReference>
<keyword evidence="1" id="KW-0732">Signal</keyword>
<feature type="chain" id="PRO_5028976390" evidence="1">
    <location>
        <begin position="20"/>
        <end position="180"/>
    </location>
</feature>
<dbReference type="NCBIfam" id="NF045639">
    <property type="entry name" value="GCX_COOH"/>
    <property type="match status" value="1"/>
</dbReference>
<sequence>MKKSFAFICFWFTSLLALAQKEDLTRTLAATYYPQPLEQAVKSLIASNIVSVSQQVEYRAGKSILLNPGFEAKAGSIFAAHTEYTAINFGDGHSDHLLIKTYPNPFVEKTTIVYQLASTAVTNLFISDAEGKVVGRLVNNQLQQAGRYEVEWLADQLPTGAYICTLEAGQQHISNRLIRK</sequence>
<accession>A0A7G5GSJ7</accession>
<name>A0A7G5GSJ7_9BACT</name>
<gene>
    <name evidence="3" type="ORF">H3H32_28440</name>
</gene>
<feature type="signal peptide" evidence="1">
    <location>
        <begin position="1"/>
        <end position="19"/>
    </location>
</feature>
<evidence type="ECO:0000256" key="1">
    <source>
        <dbReference type="SAM" id="SignalP"/>
    </source>
</evidence>
<reference evidence="3 4" key="1">
    <citation type="submission" date="2020-07" db="EMBL/GenBank/DDBJ databases">
        <title>Spirosoma foliorum sp. nov., isolated from the leaves on the Nejang mountain Korea, Republic of.</title>
        <authorList>
            <person name="Ho H."/>
            <person name="Lee Y.-J."/>
            <person name="Nurcahyanto D.-A."/>
            <person name="Kim S.-G."/>
        </authorList>
    </citation>
    <scope>NUCLEOTIDE SEQUENCE [LARGE SCALE GENOMIC DNA]</scope>
    <source>
        <strain evidence="3 4">PL0136</strain>
    </source>
</reference>
<dbReference type="InterPro" id="IPR026444">
    <property type="entry name" value="Secre_tail"/>
</dbReference>
<dbReference type="NCBIfam" id="TIGR04183">
    <property type="entry name" value="Por_Secre_tail"/>
    <property type="match status" value="1"/>
</dbReference>
<organism evidence="3 4">
    <name type="scientific">Spirosoma foliorum</name>
    <dbReference type="NCBI Taxonomy" id="2710596"/>
    <lineage>
        <taxon>Bacteria</taxon>
        <taxon>Pseudomonadati</taxon>
        <taxon>Bacteroidota</taxon>
        <taxon>Cytophagia</taxon>
        <taxon>Cytophagales</taxon>
        <taxon>Cytophagaceae</taxon>
        <taxon>Spirosoma</taxon>
    </lineage>
</organism>
<evidence type="ECO:0000313" key="3">
    <source>
        <dbReference type="EMBL" id="QMW01839.1"/>
    </source>
</evidence>
<dbReference type="Proteomes" id="UP000515369">
    <property type="component" value="Chromosome"/>
</dbReference>
<dbReference type="KEGG" id="sfol:H3H32_28440"/>
<dbReference type="InterPro" id="IPR055015">
    <property type="entry name" value="GCX_COOH"/>
</dbReference>
<protein>
    <submittedName>
        <fullName evidence="3">T9SS type A sorting domain-containing protein</fullName>
    </submittedName>
</protein>
<dbReference type="RefSeq" id="WP_182459117.1">
    <property type="nucleotide sequence ID" value="NZ_CP059732.1"/>
</dbReference>
<evidence type="ECO:0000259" key="2">
    <source>
        <dbReference type="Pfam" id="PF18962"/>
    </source>
</evidence>
<evidence type="ECO:0000313" key="4">
    <source>
        <dbReference type="Proteomes" id="UP000515369"/>
    </source>
</evidence>
<dbReference type="EMBL" id="CP059732">
    <property type="protein sequence ID" value="QMW01839.1"/>
    <property type="molecule type" value="Genomic_DNA"/>
</dbReference>
<keyword evidence="4" id="KW-1185">Reference proteome</keyword>
<proteinExistence type="predicted"/>
<feature type="domain" description="Secretion system C-terminal sorting" evidence="2">
    <location>
        <begin position="102"/>
        <end position="178"/>
    </location>
</feature>
<dbReference type="AlphaFoldDB" id="A0A7G5GSJ7"/>
<dbReference type="Pfam" id="PF18962">
    <property type="entry name" value="Por_Secre_tail"/>
    <property type="match status" value="1"/>
</dbReference>